<gene>
    <name evidence="2" type="ORF">LMG7141_02166</name>
</gene>
<evidence type="ECO:0000313" key="2">
    <source>
        <dbReference type="EMBL" id="CAJ0789011.1"/>
    </source>
</evidence>
<name>A0ABN9ISD3_9RALS</name>
<reference evidence="2 3" key="1">
    <citation type="submission" date="2023-07" db="EMBL/GenBank/DDBJ databases">
        <authorList>
            <person name="Peeters C."/>
        </authorList>
    </citation>
    <scope>NUCLEOTIDE SEQUENCE [LARGE SCALE GENOMIC DNA]</scope>
    <source>
        <strain evidence="2 3">LMG 7141</strain>
    </source>
</reference>
<dbReference type="Proteomes" id="UP001189616">
    <property type="component" value="Unassembled WGS sequence"/>
</dbReference>
<organism evidence="2 3">
    <name type="scientific">Ralstonia condita</name>
    <dbReference type="NCBI Taxonomy" id="3058600"/>
    <lineage>
        <taxon>Bacteria</taxon>
        <taxon>Pseudomonadati</taxon>
        <taxon>Pseudomonadota</taxon>
        <taxon>Betaproteobacteria</taxon>
        <taxon>Burkholderiales</taxon>
        <taxon>Burkholderiaceae</taxon>
        <taxon>Ralstonia</taxon>
    </lineage>
</organism>
<keyword evidence="3" id="KW-1185">Reference proteome</keyword>
<proteinExistence type="predicted"/>
<dbReference type="RefSeq" id="WP_316657578.1">
    <property type="nucleotide sequence ID" value="NZ_CATYWO010000002.1"/>
</dbReference>
<evidence type="ECO:0008006" key="4">
    <source>
        <dbReference type="Google" id="ProtNLM"/>
    </source>
</evidence>
<accession>A0ABN9ISD3</accession>
<feature type="region of interest" description="Disordered" evidence="1">
    <location>
        <begin position="1"/>
        <end position="23"/>
    </location>
</feature>
<comment type="caution">
    <text evidence="2">The sequence shown here is derived from an EMBL/GenBank/DDBJ whole genome shotgun (WGS) entry which is preliminary data.</text>
</comment>
<evidence type="ECO:0000256" key="1">
    <source>
        <dbReference type="SAM" id="MobiDB-lite"/>
    </source>
</evidence>
<sequence length="97" mass="10362">MSRKPYAYSVHHTHTPHSHRDALPAQRLRYSARAARHSHGVKPASVQQACASALTIFYVARGFAILLTAVAVGLSAASDDVEHSAASHPTSPHATAR</sequence>
<evidence type="ECO:0000313" key="3">
    <source>
        <dbReference type="Proteomes" id="UP001189616"/>
    </source>
</evidence>
<protein>
    <recommendedName>
        <fullName evidence="4">Transmembrane protein</fullName>
    </recommendedName>
</protein>
<dbReference type="EMBL" id="CATYWO010000002">
    <property type="protein sequence ID" value="CAJ0789011.1"/>
    <property type="molecule type" value="Genomic_DNA"/>
</dbReference>